<evidence type="ECO:0000313" key="3">
    <source>
        <dbReference type="Proteomes" id="UP000235965"/>
    </source>
</evidence>
<comment type="caution">
    <text evidence="2">The sequence shown here is derived from an EMBL/GenBank/DDBJ whole genome shotgun (WGS) entry which is preliminary data.</text>
</comment>
<dbReference type="GO" id="GO:0000209">
    <property type="term" value="P:protein polyubiquitination"/>
    <property type="evidence" value="ECO:0007669"/>
    <property type="project" value="TreeGrafter"/>
</dbReference>
<proteinExistence type="predicted"/>
<dbReference type="PANTHER" id="PTHR13252">
    <property type="entry name" value="F-BOX ONLY PROTEIN 28"/>
    <property type="match status" value="1"/>
</dbReference>
<reference evidence="2 3" key="1">
    <citation type="submission" date="2017-12" db="EMBL/GenBank/DDBJ databases">
        <title>Hemimetabolous genomes reveal molecular basis of termite eusociality.</title>
        <authorList>
            <person name="Harrison M.C."/>
            <person name="Jongepier E."/>
            <person name="Robertson H.M."/>
            <person name="Arning N."/>
            <person name="Bitard-Feildel T."/>
            <person name="Chao H."/>
            <person name="Childers C.P."/>
            <person name="Dinh H."/>
            <person name="Doddapaneni H."/>
            <person name="Dugan S."/>
            <person name="Gowin J."/>
            <person name="Greiner C."/>
            <person name="Han Y."/>
            <person name="Hu H."/>
            <person name="Hughes D.S.T."/>
            <person name="Huylmans A.-K."/>
            <person name="Kemena C."/>
            <person name="Kremer L.P.M."/>
            <person name="Lee S.L."/>
            <person name="Lopez-Ezquerra A."/>
            <person name="Mallet L."/>
            <person name="Monroy-Kuhn J.M."/>
            <person name="Moser A."/>
            <person name="Murali S.C."/>
            <person name="Muzny D.M."/>
            <person name="Otani S."/>
            <person name="Piulachs M.-D."/>
            <person name="Poelchau M."/>
            <person name="Qu J."/>
            <person name="Schaub F."/>
            <person name="Wada-Katsumata A."/>
            <person name="Worley K.C."/>
            <person name="Xie Q."/>
            <person name="Ylla G."/>
            <person name="Poulsen M."/>
            <person name="Gibbs R.A."/>
            <person name="Schal C."/>
            <person name="Richards S."/>
            <person name="Belles X."/>
            <person name="Korb J."/>
            <person name="Bornberg-Bauer E."/>
        </authorList>
    </citation>
    <scope>NUCLEOTIDE SEQUENCE [LARGE SCALE GENOMIC DNA]</scope>
    <source>
        <tissue evidence="2">Whole body</tissue>
    </source>
</reference>
<keyword evidence="1" id="KW-0175">Coiled coil</keyword>
<dbReference type="PANTHER" id="PTHR13252:SF9">
    <property type="entry name" value="F-BOX ONLY PROTEIN 28"/>
    <property type="match status" value="1"/>
</dbReference>
<keyword evidence="3" id="KW-1185">Reference proteome</keyword>
<dbReference type="EMBL" id="NEVH01006600">
    <property type="protein sequence ID" value="PNF37394.1"/>
    <property type="molecule type" value="Genomic_DNA"/>
</dbReference>
<name>A0A2J7R992_9NEOP</name>
<feature type="coiled-coil region" evidence="1">
    <location>
        <begin position="143"/>
        <end position="194"/>
    </location>
</feature>
<sequence length="284" mass="31703">MTFTKYIDAGVCCFIPGKVIDEIFRVLRSLKDSETPPRAHEVLQELRDISSMAMEHFDEKIVPFLKHSLSSSAAHSSYSMTGSCLMAGTPTPRILGQEKLRLEFSKIHSRTKRNKAFVGCLKRTVDNLTLKLKRYGAQLTVQAAKIRQQEAKLAEQATKLTDQDAHIGELKRHLEEWDHKFGDLTAELSRAREESGTIAEAGTSHDVEGRVARKILPVGTAETEGRVGRRMVRNATVVSVDVADPGQGKDKDRNCKIKRKAEPEACNINVTKKMKVQSSNKMSE</sequence>
<dbReference type="InterPro" id="IPR039719">
    <property type="entry name" value="FBXO28"/>
</dbReference>
<organism evidence="2 3">
    <name type="scientific">Cryptotermes secundus</name>
    <dbReference type="NCBI Taxonomy" id="105785"/>
    <lineage>
        <taxon>Eukaryota</taxon>
        <taxon>Metazoa</taxon>
        <taxon>Ecdysozoa</taxon>
        <taxon>Arthropoda</taxon>
        <taxon>Hexapoda</taxon>
        <taxon>Insecta</taxon>
        <taxon>Pterygota</taxon>
        <taxon>Neoptera</taxon>
        <taxon>Polyneoptera</taxon>
        <taxon>Dictyoptera</taxon>
        <taxon>Blattodea</taxon>
        <taxon>Blattoidea</taxon>
        <taxon>Termitoidae</taxon>
        <taxon>Kalotermitidae</taxon>
        <taxon>Cryptotermitinae</taxon>
        <taxon>Cryptotermes</taxon>
    </lineage>
</organism>
<evidence type="ECO:0000256" key="1">
    <source>
        <dbReference type="SAM" id="Coils"/>
    </source>
</evidence>
<dbReference type="OrthoDB" id="5860767at2759"/>
<dbReference type="Proteomes" id="UP000235965">
    <property type="component" value="Unassembled WGS sequence"/>
</dbReference>
<dbReference type="AlphaFoldDB" id="A0A2J7R992"/>
<gene>
    <name evidence="2" type="ORF">B7P43_G16018</name>
</gene>
<accession>A0A2J7R992</accession>
<evidence type="ECO:0000313" key="2">
    <source>
        <dbReference type="EMBL" id="PNF37394.1"/>
    </source>
</evidence>
<protein>
    <submittedName>
        <fullName evidence="2">Uncharacterized protein</fullName>
    </submittedName>
</protein>